<sequence>MSDTKTQILNIAEDLLQDNGYNGFSYQHIAKVLNVKNAAIHYYYPMKEDLGCDIIRRARGRFRKWINLPETQALNAWERLDLFLTLYYSYLENNSKVCLVGSLAAAYKTLPVSMQQETQLLIEDIMQWLCNLLIESQKAGVWTFKGQAESRATVILSSLMGGLQMARVTGRQRFFEVVAQIKLELSN</sequence>
<evidence type="ECO:0000313" key="7">
    <source>
        <dbReference type="Proteomes" id="UP000199514"/>
    </source>
</evidence>
<gene>
    <name evidence="6" type="ORF">SAMN05421780_10598</name>
</gene>
<keyword evidence="1" id="KW-0805">Transcription regulation</keyword>
<organism evidence="6 7">
    <name type="scientific">Flexibacter flexilis DSM 6793</name>
    <dbReference type="NCBI Taxonomy" id="927664"/>
    <lineage>
        <taxon>Bacteria</taxon>
        <taxon>Pseudomonadati</taxon>
        <taxon>Bacteroidota</taxon>
        <taxon>Cytophagia</taxon>
        <taxon>Cytophagales</taxon>
        <taxon>Flexibacteraceae</taxon>
        <taxon>Flexibacter</taxon>
    </lineage>
</organism>
<dbReference type="SUPFAM" id="SSF46689">
    <property type="entry name" value="Homeodomain-like"/>
    <property type="match status" value="1"/>
</dbReference>
<dbReference type="RefSeq" id="WP_091511619.1">
    <property type="nucleotide sequence ID" value="NZ_FOLE01000005.1"/>
</dbReference>
<dbReference type="PROSITE" id="PS50977">
    <property type="entry name" value="HTH_TETR_2"/>
    <property type="match status" value="1"/>
</dbReference>
<dbReference type="InterPro" id="IPR001647">
    <property type="entry name" value="HTH_TetR"/>
</dbReference>
<dbReference type="Proteomes" id="UP000199514">
    <property type="component" value="Unassembled WGS sequence"/>
</dbReference>
<keyword evidence="2 4" id="KW-0238">DNA-binding</keyword>
<dbReference type="Gene3D" id="1.10.357.10">
    <property type="entry name" value="Tetracycline Repressor, domain 2"/>
    <property type="match status" value="1"/>
</dbReference>
<dbReference type="Pfam" id="PF00440">
    <property type="entry name" value="TetR_N"/>
    <property type="match status" value="1"/>
</dbReference>
<dbReference type="InterPro" id="IPR036271">
    <property type="entry name" value="Tet_transcr_reg_TetR-rel_C_sf"/>
</dbReference>
<dbReference type="AlphaFoldDB" id="A0A1I1J357"/>
<dbReference type="PANTHER" id="PTHR47506:SF1">
    <property type="entry name" value="HTH-TYPE TRANSCRIPTIONAL REGULATOR YJDC"/>
    <property type="match status" value="1"/>
</dbReference>
<dbReference type="PANTHER" id="PTHR47506">
    <property type="entry name" value="TRANSCRIPTIONAL REGULATORY PROTEIN"/>
    <property type="match status" value="1"/>
</dbReference>
<proteinExistence type="predicted"/>
<evidence type="ECO:0000256" key="4">
    <source>
        <dbReference type="PROSITE-ProRule" id="PRU00335"/>
    </source>
</evidence>
<evidence type="ECO:0000259" key="5">
    <source>
        <dbReference type="PROSITE" id="PS50977"/>
    </source>
</evidence>
<dbReference type="STRING" id="927664.SAMN05421780_10598"/>
<dbReference type="OrthoDB" id="9809772at2"/>
<evidence type="ECO:0000256" key="1">
    <source>
        <dbReference type="ARBA" id="ARBA00023015"/>
    </source>
</evidence>
<dbReference type="SUPFAM" id="SSF48498">
    <property type="entry name" value="Tetracyclin repressor-like, C-terminal domain"/>
    <property type="match status" value="1"/>
</dbReference>
<evidence type="ECO:0000256" key="2">
    <source>
        <dbReference type="ARBA" id="ARBA00023125"/>
    </source>
</evidence>
<evidence type="ECO:0000256" key="3">
    <source>
        <dbReference type="ARBA" id="ARBA00023163"/>
    </source>
</evidence>
<dbReference type="EMBL" id="FOLE01000005">
    <property type="protein sequence ID" value="SFC39880.1"/>
    <property type="molecule type" value="Genomic_DNA"/>
</dbReference>
<reference evidence="6 7" key="1">
    <citation type="submission" date="2016-10" db="EMBL/GenBank/DDBJ databases">
        <authorList>
            <person name="de Groot N.N."/>
        </authorList>
    </citation>
    <scope>NUCLEOTIDE SEQUENCE [LARGE SCALE GENOMIC DNA]</scope>
    <source>
        <strain evidence="6 7">DSM 6793</strain>
    </source>
</reference>
<accession>A0A1I1J357</accession>
<protein>
    <submittedName>
        <fullName evidence="6">TetR/AcrR family transcriptional regulator, transcriptional repressor for nem operon</fullName>
    </submittedName>
</protein>
<evidence type="ECO:0000313" key="6">
    <source>
        <dbReference type="EMBL" id="SFC39880.1"/>
    </source>
</evidence>
<keyword evidence="3" id="KW-0804">Transcription</keyword>
<name>A0A1I1J357_9BACT</name>
<dbReference type="InterPro" id="IPR009057">
    <property type="entry name" value="Homeodomain-like_sf"/>
</dbReference>
<feature type="domain" description="HTH tetR-type" evidence="5">
    <location>
        <begin position="2"/>
        <end position="62"/>
    </location>
</feature>
<keyword evidence="7" id="KW-1185">Reference proteome</keyword>
<dbReference type="GO" id="GO:0003677">
    <property type="term" value="F:DNA binding"/>
    <property type="evidence" value="ECO:0007669"/>
    <property type="project" value="UniProtKB-UniRule"/>
</dbReference>
<feature type="DNA-binding region" description="H-T-H motif" evidence="4">
    <location>
        <begin position="25"/>
        <end position="44"/>
    </location>
</feature>